<keyword evidence="2" id="KW-1185">Reference proteome</keyword>
<evidence type="ECO:0000313" key="2">
    <source>
        <dbReference type="Proteomes" id="UP000765509"/>
    </source>
</evidence>
<dbReference type="EMBL" id="AVOT02064873">
    <property type="protein sequence ID" value="MBW0557146.1"/>
    <property type="molecule type" value="Genomic_DNA"/>
</dbReference>
<sequence length="110" mass="12152">MQSVAKLAGRGDSYFITVNSNHGLRTVFLAELDIAQTMEKQLVDVASDQKLSTEISKSANDVDSTAVLVDSIEERKAIWRLDISVLPILSMFFLLNFLDRANLGSSLISF</sequence>
<proteinExistence type="predicted"/>
<comment type="caution">
    <text evidence="1">The sequence shown here is derived from an EMBL/GenBank/DDBJ whole genome shotgun (WGS) entry which is preliminary data.</text>
</comment>
<organism evidence="1 2">
    <name type="scientific">Austropuccinia psidii MF-1</name>
    <dbReference type="NCBI Taxonomy" id="1389203"/>
    <lineage>
        <taxon>Eukaryota</taxon>
        <taxon>Fungi</taxon>
        <taxon>Dikarya</taxon>
        <taxon>Basidiomycota</taxon>
        <taxon>Pucciniomycotina</taxon>
        <taxon>Pucciniomycetes</taxon>
        <taxon>Pucciniales</taxon>
        <taxon>Sphaerophragmiaceae</taxon>
        <taxon>Austropuccinia</taxon>
    </lineage>
</organism>
<evidence type="ECO:0008006" key="3">
    <source>
        <dbReference type="Google" id="ProtNLM"/>
    </source>
</evidence>
<dbReference type="Proteomes" id="UP000765509">
    <property type="component" value="Unassembled WGS sequence"/>
</dbReference>
<dbReference type="AlphaFoldDB" id="A0A9Q3J889"/>
<gene>
    <name evidence="1" type="ORF">O181_096861</name>
</gene>
<feature type="non-terminal residue" evidence="1">
    <location>
        <position position="1"/>
    </location>
</feature>
<accession>A0A9Q3J889</accession>
<reference evidence="1" key="1">
    <citation type="submission" date="2021-03" db="EMBL/GenBank/DDBJ databases">
        <title>Draft genome sequence of rust myrtle Austropuccinia psidii MF-1, a brazilian biotype.</title>
        <authorList>
            <person name="Quecine M.C."/>
            <person name="Pachon D.M.R."/>
            <person name="Bonatelli M.L."/>
            <person name="Correr F.H."/>
            <person name="Franceschini L.M."/>
            <person name="Leite T.F."/>
            <person name="Margarido G.R.A."/>
            <person name="Almeida C.A."/>
            <person name="Ferrarezi J.A."/>
            <person name="Labate C.A."/>
        </authorList>
    </citation>
    <scope>NUCLEOTIDE SEQUENCE</scope>
    <source>
        <strain evidence="1">MF-1</strain>
    </source>
</reference>
<evidence type="ECO:0000313" key="1">
    <source>
        <dbReference type="EMBL" id="MBW0557146.1"/>
    </source>
</evidence>
<name>A0A9Q3J889_9BASI</name>
<protein>
    <recommendedName>
        <fullName evidence="3">Major facilitator superfamily (MFS) profile domain-containing protein</fullName>
    </recommendedName>
</protein>
<dbReference type="OrthoDB" id="3055650at2759"/>